<protein>
    <submittedName>
        <fullName evidence="2">Uncharacterized protein</fullName>
    </submittedName>
</protein>
<dbReference type="EMBL" id="CP003316">
    <property type="protein sequence ID" value="AFA39225.1"/>
    <property type="molecule type" value="Genomic_DNA"/>
</dbReference>
<feature type="transmembrane region" description="Helical" evidence="1">
    <location>
        <begin position="44"/>
        <end position="67"/>
    </location>
</feature>
<reference evidence="2 3" key="1">
    <citation type="journal article" date="2012" name="Stand. Genomic Sci.">
        <title>Complete genome sequence of Pyrobaculum oguniense.</title>
        <authorList>
            <person name="Bernick D.L."/>
            <person name="Karplus K."/>
            <person name="Lui L.M."/>
            <person name="Coker J.K."/>
            <person name="Murphy J.N."/>
            <person name="Chan P.P."/>
            <person name="Cozen A.E."/>
            <person name="Lowe T.M."/>
        </authorList>
    </citation>
    <scope>NUCLEOTIDE SEQUENCE [LARGE SCALE GENOMIC DNA]</scope>
    <source>
        <strain evidence="2 3">TE7</strain>
    </source>
</reference>
<evidence type="ECO:0000313" key="2">
    <source>
        <dbReference type="EMBL" id="AFA39225.1"/>
    </source>
</evidence>
<dbReference type="HOGENOM" id="CLU_2067892_0_0_2"/>
<keyword evidence="1" id="KW-0472">Membrane</keyword>
<dbReference type="eggNOG" id="arCOG07949">
    <property type="taxonomic scope" value="Archaea"/>
</dbReference>
<organism evidence="2 3">
    <name type="scientific">Pyrobaculum oguniense (strain DSM 13380 / JCM 10595 / TE7)</name>
    <dbReference type="NCBI Taxonomy" id="698757"/>
    <lineage>
        <taxon>Archaea</taxon>
        <taxon>Thermoproteota</taxon>
        <taxon>Thermoprotei</taxon>
        <taxon>Thermoproteales</taxon>
        <taxon>Thermoproteaceae</taxon>
        <taxon>Pyrobaculum</taxon>
    </lineage>
</organism>
<dbReference type="KEGG" id="pog:Pogu_1198"/>
<feature type="transmembrane region" description="Helical" evidence="1">
    <location>
        <begin position="87"/>
        <end position="108"/>
    </location>
</feature>
<dbReference type="Proteomes" id="UP000009062">
    <property type="component" value="Chromosome"/>
</dbReference>
<keyword evidence="3" id="KW-1185">Reference proteome</keyword>
<accession>H6Q8S0</accession>
<evidence type="ECO:0000256" key="1">
    <source>
        <dbReference type="SAM" id="Phobius"/>
    </source>
</evidence>
<gene>
    <name evidence="2" type="ordered locus">Pogu_1198</name>
</gene>
<feature type="transmembrane region" description="Helical" evidence="1">
    <location>
        <begin position="12"/>
        <end position="38"/>
    </location>
</feature>
<dbReference type="AlphaFoldDB" id="H6Q8S0"/>
<evidence type="ECO:0000313" key="3">
    <source>
        <dbReference type="Proteomes" id="UP000009062"/>
    </source>
</evidence>
<keyword evidence="1" id="KW-0812">Transmembrane</keyword>
<name>H6Q8S0_PYROT</name>
<sequence>MSQRSELKSVKTYMLVALVFAILSLIVYIILVALYLIVSIVAPPAAIIGVVFIALLVVDAIVLMRIYKMYTAAKNGDISTLKSLNSIGWAIVALLFSGLIPGIMMLLAHSPIERLQQE</sequence>
<keyword evidence="1" id="KW-1133">Transmembrane helix</keyword>
<proteinExistence type="predicted"/>